<accession>A0A2W5Z6N7</accession>
<dbReference type="AlphaFoldDB" id="A0A2W5Z6N7"/>
<comment type="caution">
    <text evidence="1">The sequence shown here is derived from an EMBL/GenBank/DDBJ whole genome shotgun (WGS) entry which is preliminary data.</text>
</comment>
<dbReference type="Proteomes" id="UP000248724">
    <property type="component" value="Unassembled WGS sequence"/>
</dbReference>
<name>A0A2W5Z6N7_9BACT</name>
<proteinExistence type="predicted"/>
<reference evidence="1 2" key="1">
    <citation type="journal article" date="2017" name="Nature">
        <title>Atmospheric trace gases support primary production in Antarctic desert surface soil.</title>
        <authorList>
            <person name="Ji M."/>
            <person name="Greening C."/>
            <person name="Vanwonterghem I."/>
            <person name="Carere C.R."/>
            <person name="Bay S.K."/>
            <person name="Steen J.A."/>
            <person name="Montgomery K."/>
            <person name="Lines T."/>
            <person name="Beardall J."/>
            <person name="van Dorst J."/>
            <person name="Snape I."/>
            <person name="Stott M.B."/>
            <person name="Hugenholtz P."/>
            <person name="Ferrari B.C."/>
        </authorList>
    </citation>
    <scope>NUCLEOTIDE SEQUENCE [LARGE SCALE GENOMIC DNA]</scope>
    <source>
        <strain evidence="1">RRmetagenome_bin12</strain>
    </source>
</reference>
<organism evidence="1 2">
    <name type="scientific">Candidatus Aeolococcus gillhamiae</name>
    <dbReference type="NCBI Taxonomy" id="3127015"/>
    <lineage>
        <taxon>Bacteria</taxon>
        <taxon>Bacillati</taxon>
        <taxon>Candidatus Dormiibacterota</taxon>
        <taxon>Candidatus Dormibacteria</taxon>
        <taxon>Candidatus Aeolococcales</taxon>
        <taxon>Candidatus Aeolococcaceae</taxon>
        <taxon>Candidatus Aeolococcus</taxon>
    </lineage>
</organism>
<evidence type="ECO:0000313" key="1">
    <source>
        <dbReference type="EMBL" id="PZR81040.1"/>
    </source>
</evidence>
<sequence length="111" mass="11961">MARLVAVDAAEELNVSELDDGYLKVLLLLATRRAESAEPRRAGLWHGLAGILSLEQEKRQGAGALGRRGPAGLRGDEMAELAVVLDELRRDVATVESEYEASYGRMPTAGL</sequence>
<dbReference type="EMBL" id="QHBU01000125">
    <property type="protein sequence ID" value="PZR81040.1"/>
    <property type="molecule type" value="Genomic_DNA"/>
</dbReference>
<protein>
    <submittedName>
        <fullName evidence="1">Uncharacterized protein</fullName>
    </submittedName>
</protein>
<gene>
    <name evidence="1" type="ORF">DLM65_06805</name>
</gene>
<evidence type="ECO:0000313" key="2">
    <source>
        <dbReference type="Proteomes" id="UP000248724"/>
    </source>
</evidence>